<dbReference type="EMBL" id="AP019531">
    <property type="protein sequence ID" value="BBI91768.1"/>
    <property type="molecule type" value="Genomic_DNA"/>
</dbReference>
<protein>
    <submittedName>
        <fullName evidence="3">Uncharacterized protein</fullName>
    </submittedName>
</protein>
<organism evidence="3 4">
    <name type="scientific">Serratia symbiotica</name>
    <dbReference type="NCBI Taxonomy" id="138074"/>
    <lineage>
        <taxon>Bacteria</taxon>
        <taxon>Pseudomonadati</taxon>
        <taxon>Pseudomonadota</taxon>
        <taxon>Gammaproteobacteria</taxon>
        <taxon>Enterobacterales</taxon>
        <taxon>Yersiniaceae</taxon>
        <taxon>Serratia</taxon>
    </lineage>
</organism>
<keyword evidence="1" id="KW-0472">Membrane</keyword>
<reference evidence="3 4" key="1">
    <citation type="submission" date="2019-03" db="EMBL/GenBank/DDBJ databases">
        <title>The genome sequence of Candidatus Serratia symbiotica strain IS.</title>
        <authorList>
            <person name="Nikoh N."/>
            <person name="Koga R."/>
            <person name="Oshima K."/>
            <person name="Hattori M."/>
            <person name="Fukatsu T."/>
        </authorList>
    </citation>
    <scope>NUCLEOTIDE SEQUENCE [LARGE SCALE GENOMIC DNA]</scope>
    <source>
        <strain evidence="3 4">IS</strain>
    </source>
</reference>
<sequence>MKLLKPLQAVALLCAVSCPAFAADVDYQTISDAAQKTGDLSRQVLVMIFGDVEPGQPTLIGSLFAMLCTVALVWFLVVTLKSRYQGQLDGQQLVTNSIAQLLYVLRDKTIIEP</sequence>
<keyword evidence="1" id="KW-1133">Transmembrane helix</keyword>
<evidence type="ECO:0000256" key="1">
    <source>
        <dbReference type="SAM" id="Phobius"/>
    </source>
</evidence>
<gene>
    <name evidence="3" type="primary">traY</name>
    <name evidence="3" type="ORF">SSYIS1_11210</name>
</gene>
<feature type="transmembrane region" description="Helical" evidence="1">
    <location>
        <begin position="59"/>
        <end position="80"/>
    </location>
</feature>
<accession>A0A455VM77</accession>
<feature type="chain" id="PRO_5019865426" evidence="2">
    <location>
        <begin position="23"/>
        <end position="113"/>
    </location>
</feature>
<dbReference type="AlphaFoldDB" id="A0A455VM77"/>
<dbReference type="RefSeq" id="WP_037388119.1">
    <property type="nucleotide sequence ID" value="NZ_AP019531.1"/>
</dbReference>
<keyword evidence="2" id="KW-0732">Signal</keyword>
<feature type="signal peptide" evidence="2">
    <location>
        <begin position="1"/>
        <end position="22"/>
    </location>
</feature>
<evidence type="ECO:0000313" key="3">
    <source>
        <dbReference type="EMBL" id="BBI91768.1"/>
    </source>
</evidence>
<evidence type="ECO:0000313" key="4">
    <source>
        <dbReference type="Proteomes" id="UP000324392"/>
    </source>
</evidence>
<dbReference type="Proteomes" id="UP000324392">
    <property type="component" value="Chromosome"/>
</dbReference>
<name>A0A455VM77_9GAMM</name>
<proteinExistence type="predicted"/>
<keyword evidence="1" id="KW-0812">Transmembrane</keyword>
<evidence type="ECO:0000256" key="2">
    <source>
        <dbReference type="SAM" id="SignalP"/>
    </source>
</evidence>